<dbReference type="Gene3D" id="2.60.40.790">
    <property type="match status" value="1"/>
</dbReference>
<dbReference type="STRING" id="1582439.NPIRD3C_0883"/>
<protein>
    <submittedName>
        <fullName evidence="4">Heat shock protein Hsp20</fullName>
    </submittedName>
</protein>
<dbReference type="AlphaFoldDB" id="A0A0C5BYQ5"/>
<name>A0A0C5BYQ5_9ARCH</name>
<evidence type="ECO:0000259" key="3">
    <source>
        <dbReference type="PROSITE" id="PS01031"/>
    </source>
</evidence>
<dbReference type="Pfam" id="PF00011">
    <property type="entry name" value="HSP20"/>
    <property type="match status" value="1"/>
</dbReference>
<proteinExistence type="inferred from homology"/>
<dbReference type="GeneID" id="41600051"/>
<dbReference type="EMBL" id="CP010868">
    <property type="protein sequence ID" value="AJM92095.1"/>
    <property type="molecule type" value="Genomic_DNA"/>
</dbReference>
<keyword evidence="4" id="KW-0346">Stress response</keyword>
<evidence type="ECO:0000256" key="1">
    <source>
        <dbReference type="PROSITE-ProRule" id="PRU00285"/>
    </source>
</evidence>
<dbReference type="PATRIC" id="fig|1582439.9.peg.908"/>
<keyword evidence="5" id="KW-1185">Reference proteome</keyword>
<dbReference type="InterPro" id="IPR008978">
    <property type="entry name" value="HSP20-like_chaperone"/>
</dbReference>
<evidence type="ECO:0000313" key="4">
    <source>
        <dbReference type="EMBL" id="AJM92095.1"/>
    </source>
</evidence>
<dbReference type="InterPro" id="IPR002068">
    <property type="entry name" value="A-crystallin/Hsp20_dom"/>
</dbReference>
<accession>A0A0C5BYQ5</accession>
<evidence type="ECO:0000256" key="2">
    <source>
        <dbReference type="RuleBase" id="RU003616"/>
    </source>
</evidence>
<evidence type="ECO:0000313" key="5">
    <source>
        <dbReference type="Proteomes" id="UP000032027"/>
    </source>
</evidence>
<dbReference type="RefSeq" id="WP_148703004.1">
    <property type="nucleotide sequence ID" value="NZ_CP010868.1"/>
</dbReference>
<dbReference type="CDD" id="cd06464">
    <property type="entry name" value="ACD_sHsps-like"/>
    <property type="match status" value="1"/>
</dbReference>
<dbReference type="HOGENOM" id="CLU_1976420_0_0_2"/>
<dbReference type="PROSITE" id="PS01031">
    <property type="entry name" value="SHSP"/>
    <property type="match status" value="1"/>
</dbReference>
<feature type="domain" description="SHSP" evidence="3">
    <location>
        <begin position="20"/>
        <end position="126"/>
    </location>
</feature>
<reference evidence="4 5" key="2">
    <citation type="journal article" date="2016" name="ISME J.">
        <title>Physiological and genomic characterization of two novel marine thaumarchaeal strains indicates niche differentiation.</title>
        <authorList>
            <person name="Bayer B."/>
            <person name="Vojvoda J."/>
            <person name="Offre P."/>
            <person name="Alves R.J."/>
            <person name="Elisabeth N.H."/>
            <person name="Garcia J.A."/>
            <person name="Volland J.M."/>
            <person name="Srivastava A."/>
            <person name="Schleper C."/>
            <person name="Herndl G.J."/>
        </authorList>
    </citation>
    <scope>NUCLEOTIDE SEQUENCE [LARGE SCALE GENOMIC DNA]</scope>
    <source>
        <strain evidence="4 5">D3C</strain>
    </source>
</reference>
<comment type="similarity">
    <text evidence="1 2">Belongs to the small heat shock protein (HSP20) family.</text>
</comment>
<reference evidence="5" key="1">
    <citation type="submission" date="2015-02" db="EMBL/GenBank/DDBJ databases">
        <title>Characterization of two novel Thaumarchaeota isolated from the Northern Adriatic Sea.</title>
        <authorList>
            <person name="Bayer B."/>
            <person name="Vojvoda J."/>
            <person name="Offre P."/>
            <person name="Srivastava A."/>
            <person name="Elisabeth N."/>
            <person name="Garcia J.A.L."/>
            <person name="Schleper C."/>
            <person name="Herndl G.J."/>
        </authorList>
    </citation>
    <scope>NUCLEOTIDE SEQUENCE [LARGE SCALE GENOMIC DNA]</scope>
    <source>
        <strain evidence="5">D3C</strain>
    </source>
</reference>
<gene>
    <name evidence="4" type="ORF">NPIRD3C_0883</name>
</gene>
<sequence>MEDSFEIRTLFPTINSLIDDIEHKILSPLSYLKEFDNYWLVEFDLPMVSKKDIKVTFDGNTISVEAKLKQKYSEEKLGKVTKFEYFKKSISLPGKIDIKKTTAKFQKGILEIKIPKKAIGRSIKIR</sequence>
<dbReference type="SUPFAM" id="SSF49764">
    <property type="entry name" value="HSP20-like chaperones"/>
    <property type="match status" value="1"/>
</dbReference>
<dbReference type="OrthoDB" id="198277at2157"/>
<dbReference type="KEGG" id="nid:NPIRD3C_0883"/>
<organism evidence="4 5">
    <name type="scientific">Nitrosopumilus piranensis</name>
    <dbReference type="NCBI Taxonomy" id="1582439"/>
    <lineage>
        <taxon>Archaea</taxon>
        <taxon>Nitrososphaerota</taxon>
        <taxon>Nitrososphaeria</taxon>
        <taxon>Nitrosopumilales</taxon>
        <taxon>Nitrosopumilaceae</taxon>
        <taxon>Nitrosopumilus</taxon>
    </lineage>
</organism>
<reference evidence="4 5" key="3">
    <citation type="journal article" date="2019" name="Int. J. Syst. Evol. Microbiol.">
        <title>Nitrosopumilus adriaticus sp. nov. and Nitrosopumilus piranensis sp. nov., two ammonia-oxidizing archaea from the Adriatic Sea and members of the class Nitrososphaeria.</title>
        <authorList>
            <person name="Bayer B."/>
            <person name="Vojvoda J."/>
            <person name="Reinthaler T."/>
            <person name="Reyes C."/>
            <person name="Pinto M."/>
            <person name="Herndl G.J."/>
        </authorList>
    </citation>
    <scope>NUCLEOTIDE SEQUENCE [LARGE SCALE GENOMIC DNA]</scope>
    <source>
        <strain evidence="4 5">D3C</strain>
    </source>
</reference>
<dbReference type="Proteomes" id="UP000032027">
    <property type="component" value="Chromosome"/>
</dbReference>